<dbReference type="EMBL" id="LT960614">
    <property type="protein sequence ID" value="SON54635.1"/>
    <property type="molecule type" value="Genomic_DNA"/>
</dbReference>
<keyword evidence="4 5" id="KW-0472">Membrane</keyword>
<dbReference type="KEGG" id="hdi:HDIA_1094"/>
<evidence type="ECO:0008006" key="8">
    <source>
        <dbReference type="Google" id="ProtNLM"/>
    </source>
</evidence>
<keyword evidence="2 5" id="KW-0812">Transmembrane</keyword>
<evidence type="ECO:0000256" key="4">
    <source>
        <dbReference type="ARBA" id="ARBA00023136"/>
    </source>
</evidence>
<name>A0A2C9D553_9HYPH</name>
<sequence>MTFLEVSPAAAWIVFVVFWMWSARESKPRQARHGSTMARLFLLLRFVAVAVLFLPLPFYAGTWLDWSVFPHGVPILALGAALTVAGIAFACWARVHIGRNWSGEVDFKQGHELVMSGPYRFVRHPIYTGLLLAFVGTALSLGAVRGFVALAIVLITFWRKLQVEERWMTQHFGSAYETYKARTKALIPGIL</sequence>
<dbReference type="GO" id="GO:0016740">
    <property type="term" value="F:transferase activity"/>
    <property type="evidence" value="ECO:0007669"/>
    <property type="project" value="UniProtKB-ARBA"/>
</dbReference>
<keyword evidence="3 5" id="KW-1133">Transmembrane helix</keyword>
<dbReference type="PANTHER" id="PTHR12714:SF24">
    <property type="entry name" value="SLR1182 PROTEIN"/>
    <property type="match status" value="1"/>
</dbReference>
<evidence type="ECO:0000256" key="3">
    <source>
        <dbReference type="ARBA" id="ARBA00022989"/>
    </source>
</evidence>
<proteinExistence type="predicted"/>
<reference evidence="7" key="1">
    <citation type="submission" date="2017-09" db="EMBL/GenBank/DDBJ databases">
        <title>Genome sequence of Nannocystis excedens DSM 71.</title>
        <authorList>
            <person name="Blom J."/>
        </authorList>
    </citation>
    <scope>NUCLEOTIDE SEQUENCE [LARGE SCALE GENOMIC DNA]</scope>
    <source>
        <strain evidence="7">type strain: E19</strain>
    </source>
</reference>
<accession>A0A2C9D553</accession>
<evidence type="ECO:0000256" key="1">
    <source>
        <dbReference type="ARBA" id="ARBA00004127"/>
    </source>
</evidence>
<feature type="transmembrane region" description="Helical" evidence="5">
    <location>
        <begin position="42"/>
        <end position="60"/>
    </location>
</feature>
<dbReference type="Proteomes" id="UP000223606">
    <property type="component" value="Chromosome 1"/>
</dbReference>
<dbReference type="InterPro" id="IPR007318">
    <property type="entry name" value="Phopholipid_MeTrfase"/>
</dbReference>
<comment type="subcellular location">
    <subcellularLocation>
        <location evidence="1">Endomembrane system</location>
        <topology evidence="1">Multi-pass membrane protein</topology>
    </subcellularLocation>
</comment>
<protein>
    <recommendedName>
        <fullName evidence="8">Steroid 5-alpha reductase C-terminal domain-containing protein</fullName>
    </recommendedName>
</protein>
<dbReference type="PANTHER" id="PTHR12714">
    <property type="entry name" value="PROTEIN-S ISOPRENYLCYSTEINE O-METHYLTRANSFERASE"/>
    <property type="match status" value="1"/>
</dbReference>
<evidence type="ECO:0000313" key="7">
    <source>
        <dbReference type="Proteomes" id="UP000223606"/>
    </source>
</evidence>
<feature type="transmembrane region" description="Helical" evidence="5">
    <location>
        <begin position="72"/>
        <end position="93"/>
    </location>
</feature>
<dbReference type="AlphaFoldDB" id="A0A2C9D553"/>
<feature type="transmembrane region" description="Helical" evidence="5">
    <location>
        <begin position="130"/>
        <end position="158"/>
    </location>
</feature>
<dbReference type="Gene3D" id="1.20.120.1630">
    <property type="match status" value="1"/>
</dbReference>
<evidence type="ECO:0000256" key="5">
    <source>
        <dbReference type="SAM" id="Phobius"/>
    </source>
</evidence>
<dbReference type="GO" id="GO:0012505">
    <property type="term" value="C:endomembrane system"/>
    <property type="evidence" value="ECO:0007669"/>
    <property type="project" value="UniProtKB-SubCell"/>
</dbReference>
<organism evidence="6 7">
    <name type="scientific">Hartmannibacter diazotrophicus</name>
    <dbReference type="NCBI Taxonomy" id="1482074"/>
    <lineage>
        <taxon>Bacteria</taxon>
        <taxon>Pseudomonadati</taxon>
        <taxon>Pseudomonadota</taxon>
        <taxon>Alphaproteobacteria</taxon>
        <taxon>Hyphomicrobiales</taxon>
        <taxon>Pleomorphomonadaceae</taxon>
        <taxon>Hartmannibacter</taxon>
    </lineage>
</organism>
<evidence type="ECO:0000256" key="2">
    <source>
        <dbReference type="ARBA" id="ARBA00022692"/>
    </source>
</evidence>
<feature type="transmembrane region" description="Helical" evidence="5">
    <location>
        <begin position="6"/>
        <end position="22"/>
    </location>
</feature>
<keyword evidence="7" id="KW-1185">Reference proteome</keyword>
<evidence type="ECO:0000313" key="6">
    <source>
        <dbReference type="EMBL" id="SON54635.1"/>
    </source>
</evidence>
<gene>
    <name evidence="6" type="ORF">HDIA_1094</name>
</gene>
<dbReference type="Pfam" id="PF04191">
    <property type="entry name" value="PEMT"/>
    <property type="match status" value="1"/>
</dbReference>